<dbReference type="InterPro" id="IPR012675">
    <property type="entry name" value="Beta-grasp_dom_sf"/>
</dbReference>
<dbReference type="GO" id="GO:1990133">
    <property type="term" value="C:molybdopterin adenylyltransferase complex"/>
    <property type="evidence" value="ECO:0007669"/>
    <property type="project" value="TreeGrafter"/>
</dbReference>
<dbReference type="GO" id="GO:0006777">
    <property type="term" value="P:Mo-molybdopterin cofactor biosynthetic process"/>
    <property type="evidence" value="ECO:0007669"/>
    <property type="project" value="InterPro"/>
</dbReference>
<dbReference type="GO" id="GO:0000166">
    <property type="term" value="F:nucleotide binding"/>
    <property type="evidence" value="ECO:0007669"/>
    <property type="project" value="UniProtKB-KW"/>
</dbReference>
<accession>A0A0D6M7B7</accession>
<dbReference type="AlphaFoldDB" id="A0A0D6M7B7"/>
<dbReference type="EMBL" id="KE124795">
    <property type="protein sequence ID" value="EPB79378.1"/>
    <property type="molecule type" value="Genomic_DNA"/>
</dbReference>
<keyword evidence="3" id="KW-1185">Reference proteome</keyword>
<dbReference type="InterPro" id="IPR044672">
    <property type="entry name" value="MOCS2A"/>
</dbReference>
<dbReference type="InterPro" id="IPR016155">
    <property type="entry name" value="Mopterin_synth/thiamin_S_b"/>
</dbReference>
<dbReference type="Proteomes" id="UP000054495">
    <property type="component" value="Unassembled WGS sequence"/>
</dbReference>
<dbReference type="PANTHER" id="PTHR33359">
    <property type="entry name" value="MOLYBDOPTERIN SYNTHASE SULFUR CARRIER SUBUNIT"/>
    <property type="match status" value="1"/>
</dbReference>
<organism evidence="2 3">
    <name type="scientific">Ancylostoma ceylanicum</name>
    <dbReference type="NCBI Taxonomy" id="53326"/>
    <lineage>
        <taxon>Eukaryota</taxon>
        <taxon>Metazoa</taxon>
        <taxon>Ecdysozoa</taxon>
        <taxon>Nematoda</taxon>
        <taxon>Chromadorea</taxon>
        <taxon>Rhabditida</taxon>
        <taxon>Rhabditina</taxon>
        <taxon>Rhabditomorpha</taxon>
        <taxon>Strongyloidea</taxon>
        <taxon>Ancylostomatidae</taxon>
        <taxon>Ancylostomatinae</taxon>
        <taxon>Ancylostoma</taxon>
    </lineage>
</organism>
<sequence>MADLPNMDHQRRLPLEFRKENPKDKDISVQQRKVAGKNKLHMEPDRVKVRLLFFAKARELMEREEEMVYLPSISTCRELKDLIFNVMFNKLACIEYACALAVDLKYVRNHDEVRLLPNSQVAVIPPLCGG</sequence>
<dbReference type="InterPro" id="IPR003749">
    <property type="entry name" value="ThiS/MoaD-like"/>
</dbReference>
<dbReference type="Gene3D" id="3.10.20.30">
    <property type="match status" value="1"/>
</dbReference>
<reference evidence="2 3" key="1">
    <citation type="submission" date="2013-05" db="EMBL/GenBank/DDBJ databases">
        <title>Draft genome of the parasitic nematode Anyclostoma ceylanicum.</title>
        <authorList>
            <person name="Mitreva M."/>
        </authorList>
    </citation>
    <scope>NUCLEOTIDE SEQUENCE [LARGE SCALE GENOMIC DNA]</scope>
</reference>
<gene>
    <name evidence="2" type="ORF">ANCCEY_01537</name>
</gene>
<dbReference type="Pfam" id="PF02597">
    <property type="entry name" value="ThiS"/>
    <property type="match status" value="1"/>
</dbReference>
<protein>
    <submittedName>
        <fullName evidence="2">ThiS family protein</fullName>
    </submittedName>
</protein>
<proteinExistence type="predicted"/>
<name>A0A0D6M7B7_9BILA</name>
<evidence type="ECO:0000313" key="2">
    <source>
        <dbReference type="EMBL" id="EPB79378.1"/>
    </source>
</evidence>
<evidence type="ECO:0000313" key="3">
    <source>
        <dbReference type="Proteomes" id="UP000054495"/>
    </source>
</evidence>
<dbReference type="PANTHER" id="PTHR33359:SF1">
    <property type="entry name" value="MOLYBDOPTERIN SYNTHASE SULFUR CARRIER SUBUNIT"/>
    <property type="match status" value="1"/>
</dbReference>
<evidence type="ECO:0000256" key="1">
    <source>
        <dbReference type="ARBA" id="ARBA00022741"/>
    </source>
</evidence>
<keyword evidence="1" id="KW-0547">Nucleotide-binding</keyword>
<dbReference type="SUPFAM" id="SSF54285">
    <property type="entry name" value="MoaD/ThiS"/>
    <property type="match status" value="1"/>
</dbReference>